<gene>
    <name evidence="6" type="ORF">GCM10023196_064520</name>
</gene>
<feature type="region of interest" description="Disordered" evidence="3">
    <location>
        <begin position="261"/>
        <end position="294"/>
    </location>
</feature>
<keyword evidence="2" id="KW-0560">Oxidoreductase</keyword>
<dbReference type="InterPro" id="IPR036291">
    <property type="entry name" value="NAD(P)-bd_dom_sf"/>
</dbReference>
<feature type="domain" description="Gfo/Idh/MocA-like oxidoreductase N-terminal" evidence="4">
    <location>
        <begin position="4"/>
        <end position="108"/>
    </location>
</feature>
<accession>A0ABP8UKF4</accession>
<evidence type="ECO:0000313" key="7">
    <source>
        <dbReference type="Proteomes" id="UP001501442"/>
    </source>
</evidence>
<evidence type="ECO:0000256" key="3">
    <source>
        <dbReference type="SAM" id="MobiDB-lite"/>
    </source>
</evidence>
<dbReference type="PANTHER" id="PTHR43708">
    <property type="entry name" value="CONSERVED EXPRESSED OXIDOREDUCTASE (EUROFUNG)"/>
    <property type="match status" value="1"/>
</dbReference>
<dbReference type="Pfam" id="PF01408">
    <property type="entry name" value="GFO_IDH_MocA"/>
    <property type="match status" value="1"/>
</dbReference>
<dbReference type="SUPFAM" id="SSF51735">
    <property type="entry name" value="NAD(P)-binding Rossmann-fold domains"/>
    <property type="match status" value="1"/>
</dbReference>
<dbReference type="SUPFAM" id="SSF55347">
    <property type="entry name" value="Glyceraldehyde-3-phosphate dehydrogenase-like, C-terminal domain"/>
    <property type="match status" value="1"/>
</dbReference>
<comment type="similarity">
    <text evidence="1">Belongs to the Gfo/Idh/MocA family.</text>
</comment>
<dbReference type="InterPro" id="IPR004104">
    <property type="entry name" value="Gfo/Idh/MocA-like_OxRdtase_C"/>
</dbReference>
<evidence type="ECO:0000313" key="6">
    <source>
        <dbReference type="EMBL" id="GAA4632170.1"/>
    </source>
</evidence>
<dbReference type="Gene3D" id="3.30.360.10">
    <property type="entry name" value="Dihydrodipicolinate Reductase, domain 2"/>
    <property type="match status" value="1"/>
</dbReference>
<sequence>MDKLRVALIGYGTGGAVFHAPLIDAAPELELAAVVTRDPERRAAVRDRYAGTELVDAPDDLWSGGYDLVVVTTPNRTHVPLARAALDAGIPVVVDKPIATTAAEARSLAGGPLVVPFHNRRWDGDFRTAARLIGDGTLGRVLRFESRFTRWRPQIKPGWKETADPAAAGGALYDLGAHLIDQAITLFGPPVDVHAELDVRRPGAEAVDDAFVALTHEGGVRSHLWMSAISADLGPRFRVLGDRAAYVTYGLDVQEDQLRAGLTPTDSDYGVTPPEAYGTVGTPGDTRPEPTDPGRYQDFYPAVAAAVRGDGPPPVTLEDAIAGLEVIETAAHQAGAA</sequence>
<dbReference type="Gene3D" id="3.40.50.720">
    <property type="entry name" value="NAD(P)-binding Rossmann-like Domain"/>
    <property type="match status" value="1"/>
</dbReference>
<dbReference type="InterPro" id="IPR000683">
    <property type="entry name" value="Gfo/Idh/MocA-like_OxRdtase_N"/>
</dbReference>
<organism evidence="6 7">
    <name type="scientific">Actinoallomurus vinaceus</name>
    <dbReference type="NCBI Taxonomy" id="1080074"/>
    <lineage>
        <taxon>Bacteria</taxon>
        <taxon>Bacillati</taxon>
        <taxon>Actinomycetota</taxon>
        <taxon>Actinomycetes</taxon>
        <taxon>Streptosporangiales</taxon>
        <taxon>Thermomonosporaceae</taxon>
        <taxon>Actinoallomurus</taxon>
    </lineage>
</organism>
<evidence type="ECO:0000256" key="2">
    <source>
        <dbReference type="ARBA" id="ARBA00023002"/>
    </source>
</evidence>
<dbReference type="Proteomes" id="UP001501442">
    <property type="component" value="Unassembled WGS sequence"/>
</dbReference>
<comment type="caution">
    <text evidence="6">The sequence shown here is derived from an EMBL/GenBank/DDBJ whole genome shotgun (WGS) entry which is preliminary data.</text>
</comment>
<dbReference type="EMBL" id="BAABHK010000010">
    <property type="protein sequence ID" value="GAA4632170.1"/>
    <property type="molecule type" value="Genomic_DNA"/>
</dbReference>
<dbReference type="PANTHER" id="PTHR43708:SF5">
    <property type="entry name" value="CONSERVED EXPRESSED OXIDOREDUCTASE (EUROFUNG)-RELATED"/>
    <property type="match status" value="1"/>
</dbReference>
<keyword evidence="7" id="KW-1185">Reference proteome</keyword>
<evidence type="ECO:0000256" key="1">
    <source>
        <dbReference type="ARBA" id="ARBA00010928"/>
    </source>
</evidence>
<feature type="domain" description="Gfo/Idh/MocA-like oxidoreductase C-terminal" evidence="5">
    <location>
        <begin position="131"/>
        <end position="332"/>
    </location>
</feature>
<dbReference type="Pfam" id="PF02894">
    <property type="entry name" value="GFO_IDH_MocA_C"/>
    <property type="match status" value="1"/>
</dbReference>
<reference evidence="7" key="1">
    <citation type="journal article" date="2019" name="Int. J. Syst. Evol. Microbiol.">
        <title>The Global Catalogue of Microorganisms (GCM) 10K type strain sequencing project: providing services to taxonomists for standard genome sequencing and annotation.</title>
        <authorList>
            <consortium name="The Broad Institute Genomics Platform"/>
            <consortium name="The Broad Institute Genome Sequencing Center for Infectious Disease"/>
            <person name="Wu L."/>
            <person name="Ma J."/>
        </authorList>
    </citation>
    <scope>NUCLEOTIDE SEQUENCE [LARGE SCALE GENOMIC DNA]</scope>
    <source>
        <strain evidence="7">JCM 17939</strain>
    </source>
</reference>
<evidence type="ECO:0000259" key="4">
    <source>
        <dbReference type="Pfam" id="PF01408"/>
    </source>
</evidence>
<protein>
    <submittedName>
        <fullName evidence="6">Gfo/Idh/MocA family oxidoreductase</fullName>
    </submittedName>
</protein>
<dbReference type="InterPro" id="IPR051317">
    <property type="entry name" value="Gfo/Idh/MocA_oxidoreduct"/>
</dbReference>
<proteinExistence type="inferred from homology"/>
<evidence type="ECO:0000259" key="5">
    <source>
        <dbReference type="Pfam" id="PF02894"/>
    </source>
</evidence>
<name>A0ABP8UKF4_9ACTN</name>